<evidence type="ECO:0000259" key="4">
    <source>
        <dbReference type="Pfam" id="PF08241"/>
    </source>
</evidence>
<evidence type="ECO:0000256" key="1">
    <source>
        <dbReference type="ARBA" id="ARBA00022603"/>
    </source>
</evidence>
<dbReference type="Pfam" id="PF08241">
    <property type="entry name" value="Methyltransf_11"/>
    <property type="match status" value="1"/>
</dbReference>
<evidence type="ECO:0000256" key="3">
    <source>
        <dbReference type="ARBA" id="ARBA00022691"/>
    </source>
</evidence>
<dbReference type="OrthoDB" id="9791837at2"/>
<keyword evidence="3" id="KW-0949">S-adenosyl-L-methionine</keyword>
<dbReference type="EMBL" id="PDOE01000021">
    <property type="protein sequence ID" value="RKL65144.1"/>
    <property type="molecule type" value="Genomic_DNA"/>
</dbReference>
<dbReference type="GO" id="GO:0032259">
    <property type="term" value="P:methylation"/>
    <property type="evidence" value="ECO:0007669"/>
    <property type="project" value="UniProtKB-KW"/>
</dbReference>
<sequence>MKDTTSEIYNKLANTYQNDVDEGSPYNAYYERPAMMTALPPQLKGKKVLDAGCSAGWYSSQLLQQGAEVTGIDVSPEMVKAAKHRLGGKATILRHDLQDTLPFNDNSFDVIVSSLTLHYLKDWTYTFQEFNRILKADGTFLFSVHHPFMDYTRHKCEDYFKTQFLSETWNKPNITIDVNFYRRPMQSIVNKTTQFFNLHELIEPQPQEKMKEVKEKSYFYLMTSPHFLIVKATSKKFMEIQQLG</sequence>
<dbReference type="Gene3D" id="3.40.50.150">
    <property type="entry name" value="Vaccinia Virus protein VP39"/>
    <property type="match status" value="1"/>
</dbReference>
<dbReference type="CDD" id="cd02440">
    <property type="entry name" value="AdoMet_MTases"/>
    <property type="match status" value="1"/>
</dbReference>
<gene>
    <name evidence="5" type="ORF">CR203_22015</name>
</gene>
<feature type="domain" description="Methyltransferase type 11" evidence="4">
    <location>
        <begin position="49"/>
        <end position="142"/>
    </location>
</feature>
<evidence type="ECO:0000256" key="2">
    <source>
        <dbReference type="ARBA" id="ARBA00022679"/>
    </source>
</evidence>
<dbReference type="PANTHER" id="PTHR43464:SF19">
    <property type="entry name" value="UBIQUINONE BIOSYNTHESIS O-METHYLTRANSFERASE, MITOCHONDRIAL"/>
    <property type="match status" value="1"/>
</dbReference>
<keyword evidence="2 5" id="KW-0808">Transferase</keyword>
<evidence type="ECO:0000313" key="5">
    <source>
        <dbReference type="EMBL" id="RKL65144.1"/>
    </source>
</evidence>
<keyword evidence="6" id="KW-1185">Reference proteome</keyword>
<reference evidence="5 6" key="1">
    <citation type="submission" date="2017-10" db="EMBL/GenBank/DDBJ databases">
        <title>Bacillus sp. nov., a halophilic bacterium isolated from a Keqin Lake.</title>
        <authorList>
            <person name="Wang H."/>
        </authorList>
    </citation>
    <scope>NUCLEOTIDE SEQUENCE [LARGE SCALE GENOMIC DNA]</scope>
    <source>
        <strain evidence="5 6">KCTC 13187</strain>
    </source>
</reference>
<dbReference type="PANTHER" id="PTHR43464">
    <property type="entry name" value="METHYLTRANSFERASE"/>
    <property type="match status" value="1"/>
</dbReference>
<organism evidence="5 6">
    <name type="scientific">Salipaludibacillus neizhouensis</name>
    <dbReference type="NCBI Taxonomy" id="885475"/>
    <lineage>
        <taxon>Bacteria</taxon>
        <taxon>Bacillati</taxon>
        <taxon>Bacillota</taxon>
        <taxon>Bacilli</taxon>
        <taxon>Bacillales</taxon>
        <taxon>Bacillaceae</taxon>
    </lineage>
</organism>
<dbReference type="Proteomes" id="UP000281498">
    <property type="component" value="Unassembled WGS sequence"/>
</dbReference>
<evidence type="ECO:0000313" key="6">
    <source>
        <dbReference type="Proteomes" id="UP000281498"/>
    </source>
</evidence>
<name>A0A3A9JW59_9BACI</name>
<dbReference type="AlphaFoldDB" id="A0A3A9JW59"/>
<protein>
    <submittedName>
        <fullName evidence="5">SAM-dependent methyltransferase</fullName>
    </submittedName>
</protein>
<dbReference type="GO" id="GO:0008757">
    <property type="term" value="F:S-adenosylmethionine-dependent methyltransferase activity"/>
    <property type="evidence" value="ECO:0007669"/>
    <property type="project" value="InterPro"/>
</dbReference>
<dbReference type="InterPro" id="IPR013216">
    <property type="entry name" value="Methyltransf_11"/>
</dbReference>
<accession>A0A3A9JW59</accession>
<keyword evidence="1 5" id="KW-0489">Methyltransferase</keyword>
<dbReference type="SUPFAM" id="SSF53335">
    <property type="entry name" value="S-adenosyl-L-methionine-dependent methyltransferases"/>
    <property type="match status" value="1"/>
</dbReference>
<dbReference type="RefSeq" id="WP_110935563.1">
    <property type="nucleotide sequence ID" value="NZ_KZ614146.1"/>
</dbReference>
<comment type="caution">
    <text evidence="5">The sequence shown here is derived from an EMBL/GenBank/DDBJ whole genome shotgun (WGS) entry which is preliminary data.</text>
</comment>
<dbReference type="InterPro" id="IPR029063">
    <property type="entry name" value="SAM-dependent_MTases_sf"/>
</dbReference>
<proteinExistence type="predicted"/>